<feature type="region of interest" description="Disordered" evidence="1">
    <location>
        <begin position="231"/>
        <end position="262"/>
    </location>
</feature>
<dbReference type="Pfam" id="PF05795">
    <property type="entry name" value="Plasmodium_Vir"/>
    <property type="match status" value="2"/>
</dbReference>
<sequence>MTVLNRHEWEDILLKLPAHKIYAEFNESKDDEYCNTYFQEVLNLEGEYPEIRELCVNFAGIMKTLTNHSSNKSYITERCKLLNFWLYHKISKNFSKYMNDIFNENIVWPFISGWYKINTTFLNHYCSSRYEPQIRIDDLNDYKEFYDYIRNKENIDPTVFTDMKECNKYYSYVSYINNIYERKKNKCCALHNSTCNRFYFNCNEKYVPQKLMNKFKCDTLEKSDRFTGASEADTFAQEEETDKSPLRGREINELNSDTPTNPDSKTAMSVAFPLIGIFFVYSLIHKFTPFGSWLHNKVLGKKVKLTNELQDEYHQDFLGNESISTDVNSQDDLYNIAYYQAREFSA</sequence>
<name>A0A1A8X4M4_PLAOA</name>
<feature type="compositionally biased region" description="Basic and acidic residues" evidence="1">
    <location>
        <begin position="242"/>
        <end position="252"/>
    </location>
</feature>
<protein>
    <submittedName>
        <fullName evidence="2">PIR Superfamily Protein</fullName>
    </submittedName>
</protein>
<proteinExistence type="predicted"/>
<evidence type="ECO:0000313" key="2">
    <source>
        <dbReference type="EMBL" id="SBT00191.1"/>
    </source>
</evidence>
<accession>A0A1A8X4M4</accession>
<evidence type="ECO:0000313" key="3">
    <source>
        <dbReference type="Proteomes" id="UP000078546"/>
    </source>
</evidence>
<evidence type="ECO:0000256" key="1">
    <source>
        <dbReference type="SAM" id="MobiDB-lite"/>
    </source>
</evidence>
<dbReference type="AlphaFoldDB" id="A0A1A8X4M4"/>
<dbReference type="EMBL" id="FLQV01001764">
    <property type="protein sequence ID" value="SBT00191.1"/>
    <property type="molecule type" value="Genomic_DNA"/>
</dbReference>
<reference evidence="3" key="1">
    <citation type="submission" date="2016-05" db="EMBL/GenBank/DDBJ databases">
        <authorList>
            <person name="Naeem Raeece"/>
        </authorList>
    </citation>
    <scope>NUCLEOTIDE SEQUENCE [LARGE SCALE GENOMIC DNA]</scope>
</reference>
<gene>
    <name evidence="2" type="ORF">POVCU1_058270</name>
</gene>
<feature type="compositionally biased region" description="Polar residues" evidence="1">
    <location>
        <begin position="253"/>
        <end position="262"/>
    </location>
</feature>
<dbReference type="Proteomes" id="UP000078546">
    <property type="component" value="Unassembled WGS sequence"/>
</dbReference>
<organism evidence="2 3">
    <name type="scientific">Plasmodium ovale curtisi</name>
    <dbReference type="NCBI Taxonomy" id="864141"/>
    <lineage>
        <taxon>Eukaryota</taxon>
        <taxon>Sar</taxon>
        <taxon>Alveolata</taxon>
        <taxon>Apicomplexa</taxon>
        <taxon>Aconoidasida</taxon>
        <taxon>Haemosporida</taxon>
        <taxon>Plasmodiidae</taxon>
        <taxon>Plasmodium</taxon>
        <taxon>Plasmodium (Plasmodium)</taxon>
    </lineage>
</organism>
<dbReference type="InterPro" id="IPR008780">
    <property type="entry name" value="Plasmodium_Vir"/>
</dbReference>